<organism evidence="2 3">
    <name type="scientific">Ornithinibacillus halophilus</name>
    <dbReference type="NCBI Taxonomy" id="930117"/>
    <lineage>
        <taxon>Bacteria</taxon>
        <taxon>Bacillati</taxon>
        <taxon>Bacillota</taxon>
        <taxon>Bacilli</taxon>
        <taxon>Bacillales</taxon>
        <taxon>Bacillaceae</taxon>
        <taxon>Ornithinibacillus</taxon>
    </lineage>
</organism>
<keyword evidence="1" id="KW-1133">Transmembrane helix</keyword>
<keyword evidence="1" id="KW-0472">Membrane</keyword>
<keyword evidence="3" id="KW-1185">Reference proteome</keyword>
<dbReference type="Proteomes" id="UP000183988">
    <property type="component" value="Unassembled WGS sequence"/>
</dbReference>
<gene>
    <name evidence="2" type="ORF">SAMN05216225_101736</name>
</gene>
<evidence type="ECO:0000313" key="2">
    <source>
        <dbReference type="EMBL" id="SHG14638.1"/>
    </source>
</evidence>
<dbReference type="AlphaFoldDB" id="A0A1M5HFI7"/>
<reference evidence="2 3" key="1">
    <citation type="submission" date="2016-11" db="EMBL/GenBank/DDBJ databases">
        <authorList>
            <person name="Jaros S."/>
            <person name="Januszkiewicz K."/>
            <person name="Wedrychowicz H."/>
        </authorList>
    </citation>
    <scope>NUCLEOTIDE SEQUENCE [LARGE SCALE GENOMIC DNA]</scope>
    <source>
        <strain evidence="2 3">IBRC-M 10683</strain>
    </source>
</reference>
<dbReference type="STRING" id="930117.SAMN05216225_101736"/>
<keyword evidence="1" id="KW-0812">Transmembrane</keyword>
<protein>
    <submittedName>
        <fullName evidence="2">Uncharacterized protein</fullName>
    </submittedName>
</protein>
<evidence type="ECO:0000256" key="1">
    <source>
        <dbReference type="SAM" id="Phobius"/>
    </source>
</evidence>
<evidence type="ECO:0000313" key="3">
    <source>
        <dbReference type="Proteomes" id="UP000183988"/>
    </source>
</evidence>
<feature type="transmembrane region" description="Helical" evidence="1">
    <location>
        <begin position="6"/>
        <end position="25"/>
    </location>
</feature>
<dbReference type="EMBL" id="FQVW01000017">
    <property type="protein sequence ID" value="SHG14638.1"/>
    <property type="molecule type" value="Genomic_DNA"/>
</dbReference>
<accession>A0A1M5HFI7</accession>
<proteinExistence type="predicted"/>
<name>A0A1M5HFI7_9BACI</name>
<sequence length="61" mass="6912">MEIATLIISGISIGISISTLAIVFFDKKSTESRLILISFKFNILKHQKSHRSLHSMTFLFT</sequence>